<accession>A0AAJ1QWU5</accession>
<dbReference type="InterPro" id="IPR013783">
    <property type="entry name" value="Ig-like_fold"/>
</dbReference>
<reference evidence="3 4" key="1">
    <citation type="journal article" date="2014" name="Int. J. Syst. Evol. Microbiol.">
        <title>Complete genome sequence of Corynebacterium casei LMG S-19264T (=DSM 44701T), isolated from a smear-ripened cheese.</title>
        <authorList>
            <consortium name="US DOE Joint Genome Institute (JGI-PGF)"/>
            <person name="Walter F."/>
            <person name="Albersmeier A."/>
            <person name="Kalinowski J."/>
            <person name="Ruckert C."/>
        </authorList>
    </citation>
    <scope>NUCLEOTIDE SEQUENCE [LARGE SCALE GENOMIC DNA]</scope>
    <source>
        <strain evidence="3 4">CECT 8670</strain>
    </source>
</reference>
<organism evidence="3 4">
    <name type="scientific">Polaribacter sejongensis</name>
    <dbReference type="NCBI Taxonomy" id="985043"/>
    <lineage>
        <taxon>Bacteria</taxon>
        <taxon>Pseudomonadati</taxon>
        <taxon>Bacteroidota</taxon>
        <taxon>Flavobacteriia</taxon>
        <taxon>Flavobacteriales</taxon>
        <taxon>Flavobacteriaceae</taxon>
    </lineage>
</organism>
<dbReference type="RefSeq" id="WP_208889476.1">
    <property type="nucleotide sequence ID" value="NZ_CP019336.1"/>
</dbReference>
<name>A0AAJ1QWU5_9FLAO</name>
<protein>
    <submittedName>
        <fullName evidence="3">PKD domain-containing protein</fullName>
    </submittedName>
</protein>
<evidence type="ECO:0000313" key="4">
    <source>
        <dbReference type="Proteomes" id="UP001228636"/>
    </source>
</evidence>
<dbReference type="EMBL" id="JAUFQH010000006">
    <property type="protein sequence ID" value="MDN3619545.1"/>
    <property type="molecule type" value="Genomic_DNA"/>
</dbReference>
<comment type="caution">
    <text evidence="3">The sequence shown here is derived from an EMBL/GenBank/DDBJ whole genome shotgun (WGS) entry which is preliminary data.</text>
</comment>
<dbReference type="InterPro" id="IPR035986">
    <property type="entry name" value="PKD_dom_sf"/>
</dbReference>
<dbReference type="Pfam" id="PF18911">
    <property type="entry name" value="PKD_4"/>
    <property type="match status" value="1"/>
</dbReference>
<dbReference type="SUPFAM" id="SSF49299">
    <property type="entry name" value="PKD domain"/>
    <property type="match status" value="2"/>
</dbReference>
<dbReference type="CDD" id="cd00146">
    <property type="entry name" value="PKD"/>
    <property type="match status" value="1"/>
</dbReference>
<dbReference type="AlphaFoldDB" id="A0AAJ1QWU5"/>
<dbReference type="Proteomes" id="UP001228636">
    <property type="component" value="Unassembled WGS sequence"/>
</dbReference>
<keyword evidence="1" id="KW-0732">Signal</keyword>
<feature type="chain" id="PRO_5042583487" evidence="1">
    <location>
        <begin position="33"/>
        <end position="377"/>
    </location>
</feature>
<dbReference type="InterPro" id="IPR022409">
    <property type="entry name" value="PKD/Chitinase_dom"/>
</dbReference>
<gene>
    <name evidence="3" type="ORF">QWY81_08785</name>
</gene>
<feature type="domain" description="PKD" evidence="2">
    <location>
        <begin position="67"/>
        <end position="116"/>
    </location>
</feature>
<sequence length="377" mass="41850">MKNYIKIKKVRLFFSRNLMFFFLMISLLLVSSCEDDSEAAPEASFTFITDDDRVVTITNTSINAEQYYWNFGEVGSAISEEESPTFTYASDGTFKIALSAVGLGGVHQIVQDVTVEEIIPPGIPVPKYKLITDNLSSNFENLTNLNDADTFTWDFGDGNQSSDASPTHSYADAGRYEVTFTAAGPLGSSVLVDSVFVSKELKINNGTWDDEPVKNDNRIAWRNTALEKLADGVFGDSDYYAKATSSNNHTVGGSYAANLTTNNSSSKPRRWLYQDIIVSPNASYTITFWMKQKPDAGCATYANIYEDHFDAPEFIDVSEKIIASQTYDDATGSSTAEWIEQQITFETGSSSEIVFFMTNDFTASEQAYYDDFTIVKN</sequence>
<evidence type="ECO:0000256" key="1">
    <source>
        <dbReference type="SAM" id="SignalP"/>
    </source>
</evidence>
<evidence type="ECO:0000313" key="3">
    <source>
        <dbReference type="EMBL" id="MDN3619545.1"/>
    </source>
</evidence>
<proteinExistence type="predicted"/>
<dbReference type="Gene3D" id="2.60.40.10">
    <property type="entry name" value="Immunoglobulins"/>
    <property type="match status" value="2"/>
</dbReference>
<dbReference type="InterPro" id="IPR000601">
    <property type="entry name" value="PKD_dom"/>
</dbReference>
<dbReference type="Gene3D" id="2.60.120.260">
    <property type="entry name" value="Galactose-binding domain-like"/>
    <property type="match status" value="1"/>
</dbReference>
<feature type="domain" description="PKD" evidence="2">
    <location>
        <begin position="150"/>
        <end position="204"/>
    </location>
</feature>
<dbReference type="SMART" id="SM00089">
    <property type="entry name" value="PKD"/>
    <property type="match status" value="2"/>
</dbReference>
<dbReference type="PROSITE" id="PS50093">
    <property type="entry name" value="PKD"/>
    <property type="match status" value="2"/>
</dbReference>
<dbReference type="PROSITE" id="PS51257">
    <property type="entry name" value="PROKAR_LIPOPROTEIN"/>
    <property type="match status" value="1"/>
</dbReference>
<feature type="signal peptide" evidence="1">
    <location>
        <begin position="1"/>
        <end position="32"/>
    </location>
</feature>
<evidence type="ECO:0000259" key="2">
    <source>
        <dbReference type="PROSITE" id="PS50093"/>
    </source>
</evidence>